<dbReference type="EMBL" id="LR796730">
    <property type="protein sequence ID" value="CAB4162346.1"/>
    <property type="molecule type" value="Genomic_DNA"/>
</dbReference>
<evidence type="ECO:0000313" key="1">
    <source>
        <dbReference type="EMBL" id="CAB4162346.1"/>
    </source>
</evidence>
<sequence>MILDKSITGIPQEMWNDLSKFVINGRVINDLLLNRKLVKETLKVPNPRWAGRYLTQTKYVWKDGFVSSSNQVYSPSYLLNLVSMYINDYGYVVTGKNENGHWQLYKSEVSWQLPDGTTHKENEKLITIVVDDTYVVFDDLENKNQWSFNWIVNGKTTVLEYDVSEIAEIMKVSEDTVLEMQNDFFHGDYKDEDTHITNIFPSLEWDGNLLRGTFFVNEKEWNTFNYSQLRTCYGTSQGDFRISWTLYNGCERPANAIDADSTGNFGECWKSGYLIKEDANSFVLNVDSIADIDYTTDAHIKFTIHFLPLTGKEFRLEIYANLKTKKISLSPFV</sequence>
<protein>
    <submittedName>
        <fullName evidence="1">Uncharacterized protein</fullName>
    </submittedName>
</protein>
<organism evidence="1">
    <name type="scientific">uncultured Caudovirales phage</name>
    <dbReference type="NCBI Taxonomy" id="2100421"/>
    <lineage>
        <taxon>Viruses</taxon>
        <taxon>Duplodnaviria</taxon>
        <taxon>Heunggongvirae</taxon>
        <taxon>Uroviricota</taxon>
        <taxon>Caudoviricetes</taxon>
        <taxon>Peduoviridae</taxon>
        <taxon>Maltschvirus</taxon>
        <taxon>Maltschvirus maltsch</taxon>
    </lineage>
</organism>
<gene>
    <name evidence="1" type="ORF">UFOVP780_31</name>
</gene>
<reference evidence="1" key="1">
    <citation type="submission" date="2020-04" db="EMBL/GenBank/DDBJ databases">
        <authorList>
            <person name="Chiriac C."/>
            <person name="Salcher M."/>
            <person name="Ghai R."/>
            <person name="Kavagutti S V."/>
        </authorList>
    </citation>
    <scope>NUCLEOTIDE SEQUENCE</scope>
</reference>
<proteinExistence type="predicted"/>
<accession>A0A6J5NXI2</accession>
<name>A0A6J5NXI2_9CAUD</name>